<keyword evidence="10" id="KW-1185">Reference proteome</keyword>
<feature type="transmembrane region" description="Helical" evidence="7">
    <location>
        <begin position="236"/>
        <end position="262"/>
    </location>
</feature>
<feature type="non-terminal residue" evidence="9">
    <location>
        <position position="1"/>
    </location>
</feature>
<dbReference type="PANTHER" id="PTHR33048:SF158">
    <property type="entry name" value="MEMBRANE PROTEIN PTH11-LIKE, PUTATIVE-RELATED"/>
    <property type="match status" value="1"/>
</dbReference>
<feature type="compositionally biased region" description="Polar residues" evidence="6">
    <location>
        <begin position="1"/>
        <end position="17"/>
    </location>
</feature>
<evidence type="ECO:0000256" key="5">
    <source>
        <dbReference type="ARBA" id="ARBA00038359"/>
    </source>
</evidence>
<feature type="transmembrane region" description="Helical" evidence="7">
    <location>
        <begin position="274"/>
        <end position="292"/>
    </location>
</feature>
<dbReference type="PANTHER" id="PTHR33048">
    <property type="entry name" value="PTH11-LIKE INTEGRAL MEMBRANE PROTEIN (AFU_ORTHOLOGUE AFUA_5G11245)"/>
    <property type="match status" value="1"/>
</dbReference>
<dbReference type="InterPro" id="IPR049326">
    <property type="entry name" value="Rhodopsin_dom_fungi"/>
</dbReference>
<dbReference type="RefSeq" id="XP_073559231.1">
    <property type="nucleotide sequence ID" value="XM_073702264.1"/>
</dbReference>
<reference evidence="9 10" key="1">
    <citation type="submission" date="2018-01" db="EMBL/GenBank/DDBJ databases">
        <title>Genome characterization of the sugarcane-associated fungus Trichoderma ghanense CCMA-1212 and their application in lignocelulose bioconversion.</title>
        <authorList>
            <person name="Steindorff A.S."/>
            <person name="Mendes T.D."/>
            <person name="Vilela E.S.D."/>
            <person name="Rodrigues D.S."/>
            <person name="Formighieri E.F."/>
            <person name="Melo I.S."/>
            <person name="Favaro L.C.L."/>
        </authorList>
    </citation>
    <scope>NUCLEOTIDE SEQUENCE [LARGE SCALE GENOMIC DNA]</scope>
    <source>
        <strain evidence="9 10">CCMA-1212</strain>
    </source>
</reference>
<keyword evidence="4 7" id="KW-0472">Membrane</keyword>
<comment type="caution">
    <text evidence="9">The sequence shown here is derived from an EMBL/GenBank/DDBJ whole genome shotgun (WGS) entry which is preliminary data.</text>
</comment>
<evidence type="ECO:0000256" key="7">
    <source>
        <dbReference type="SAM" id="Phobius"/>
    </source>
</evidence>
<feature type="domain" description="Rhodopsin" evidence="8">
    <location>
        <begin position="79"/>
        <end position="334"/>
    </location>
</feature>
<dbReference type="Pfam" id="PF20684">
    <property type="entry name" value="Fung_rhodopsin"/>
    <property type="match status" value="1"/>
</dbReference>
<evidence type="ECO:0000313" key="10">
    <source>
        <dbReference type="Proteomes" id="UP001642720"/>
    </source>
</evidence>
<comment type="similarity">
    <text evidence="5">Belongs to the SAT4 family.</text>
</comment>
<proteinExistence type="inferred from homology"/>
<evidence type="ECO:0000256" key="6">
    <source>
        <dbReference type="SAM" id="MobiDB-lite"/>
    </source>
</evidence>
<feature type="transmembrane region" description="Helical" evidence="7">
    <location>
        <begin position="193"/>
        <end position="216"/>
    </location>
</feature>
<sequence length="402" mass="44570">LQVPASTHLNSAQSPNPRKQDGASEGVGKLRAIMTSQWLGSMPPPPGVEPNFIDPYDHMSENIALHSVLLTITTLAVGMRLYTRAIITKAKLGVDDYFCVISYVSIMDREGPCFDQHQLTWVVFGRWVLGLYKIGYNKGIGRHLWNVPVQHVVDMLKFFTIGSYIYLLASGCVKLTFLFFYYRIFAGSTKMRYLIIAGIVLTFGFTTSLFFGTVFSCIPVERAWNPTVPGHCLNPIYLPYVSGISSSALDLYTLVLPVPVVVGLNMDLKRKLKVVAVFGIGLFACAASLVRLGMTPILRSNPDASWNLSWMAVWATVEINVGLICACLMLLPAFLNHVLEGPIMDSMSRLFSGAFGRISGRRTQESKSPIGGHDTWVPYVEQRDSDSQFKGLNSHQMTVRAK</sequence>
<feature type="transmembrane region" description="Helical" evidence="7">
    <location>
        <begin position="156"/>
        <end position="181"/>
    </location>
</feature>
<dbReference type="GeneID" id="300576714"/>
<evidence type="ECO:0000256" key="4">
    <source>
        <dbReference type="ARBA" id="ARBA00023136"/>
    </source>
</evidence>
<accession>A0ABY2H6E7</accession>
<feature type="transmembrane region" description="Helical" evidence="7">
    <location>
        <begin position="312"/>
        <end position="339"/>
    </location>
</feature>
<dbReference type="EMBL" id="PPTA01000006">
    <property type="protein sequence ID" value="TFB03030.1"/>
    <property type="molecule type" value="Genomic_DNA"/>
</dbReference>
<dbReference type="InterPro" id="IPR052337">
    <property type="entry name" value="SAT4-like"/>
</dbReference>
<keyword evidence="2 7" id="KW-0812">Transmembrane</keyword>
<evidence type="ECO:0000256" key="1">
    <source>
        <dbReference type="ARBA" id="ARBA00004141"/>
    </source>
</evidence>
<evidence type="ECO:0000313" key="9">
    <source>
        <dbReference type="EMBL" id="TFB03030.1"/>
    </source>
</evidence>
<gene>
    <name evidence="9" type="ORF">CCMA1212_004983</name>
</gene>
<feature type="region of interest" description="Disordered" evidence="6">
    <location>
        <begin position="1"/>
        <end position="26"/>
    </location>
</feature>
<dbReference type="Proteomes" id="UP001642720">
    <property type="component" value="Unassembled WGS sequence"/>
</dbReference>
<protein>
    <recommendedName>
        <fullName evidence="8">Rhodopsin domain-containing protein</fullName>
    </recommendedName>
</protein>
<evidence type="ECO:0000256" key="2">
    <source>
        <dbReference type="ARBA" id="ARBA00022692"/>
    </source>
</evidence>
<evidence type="ECO:0000256" key="3">
    <source>
        <dbReference type="ARBA" id="ARBA00022989"/>
    </source>
</evidence>
<evidence type="ECO:0000259" key="8">
    <source>
        <dbReference type="Pfam" id="PF20684"/>
    </source>
</evidence>
<organism evidence="9 10">
    <name type="scientific">Trichoderma ghanense</name>
    <dbReference type="NCBI Taxonomy" id="65468"/>
    <lineage>
        <taxon>Eukaryota</taxon>
        <taxon>Fungi</taxon>
        <taxon>Dikarya</taxon>
        <taxon>Ascomycota</taxon>
        <taxon>Pezizomycotina</taxon>
        <taxon>Sordariomycetes</taxon>
        <taxon>Hypocreomycetidae</taxon>
        <taxon>Hypocreales</taxon>
        <taxon>Hypocreaceae</taxon>
        <taxon>Trichoderma</taxon>
    </lineage>
</organism>
<keyword evidence="3 7" id="KW-1133">Transmembrane helix</keyword>
<name>A0ABY2H6E7_9HYPO</name>
<comment type="subcellular location">
    <subcellularLocation>
        <location evidence="1">Membrane</location>
        <topology evidence="1">Multi-pass membrane protein</topology>
    </subcellularLocation>
</comment>